<feature type="compositionally biased region" description="Polar residues" evidence="2">
    <location>
        <begin position="246"/>
        <end position="259"/>
    </location>
</feature>
<name>K0KW09_WICCF</name>
<accession>K0KW09</accession>
<feature type="compositionally biased region" description="Acidic residues" evidence="2">
    <location>
        <begin position="134"/>
        <end position="165"/>
    </location>
</feature>
<feature type="coiled-coil region" evidence="1">
    <location>
        <begin position="608"/>
        <end position="757"/>
    </location>
</feature>
<feature type="coiled-coil region" evidence="1">
    <location>
        <begin position="384"/>
        <end position="433"/>
    </location>
</feature>
<feature type="coiled-coil region" evidence="1">
    <location>
        <begin position="908"/>
        <end position="995"/>
    </location>
</feature>
<comment type="caution">
    <text evidence="3">The sequence shown here is derived from an EMBL/GenBank/DDBJ whole genome shotgun (WGS) entry which is preliminary data.</text>
</comment>
<keyword evidence="4" id="KW-1185">Reference proteome</keyword>
<proteinExistence type="predicted"/>
<evidence type="ECO:0000313" key="3">
    <source>
        <dbReference type="EMBL" id="CCH45308.1"/>
    </source>
</evidence>
<evidence type="ECO:0000313" key="4">
    <source>
        <dbReference type="Proteomes" id="UP000009328"/>
    </source>
</evidence>
<feature type="compositionally biased region" description="Low complexity" evidence="2">
    <location>
        <begin position="222"/>
        <end position="232"/>
    </location>
</feature>
<reference evidence="3 4" key="1">
    <citation type="journal article" date="2012" name="Eukaryot. Cell">
        <title>Draft genome sequence of Wickerhamomyces ciferrii NRRL Y-1031 F-60-10.</title>
        <authorList>
            <person name="Schneider J."/>
            <person name="Andrea H."/>
            <person name="Blom J."/>
            <person name="Jaenicke S."/>
            <person name="Ruckert C."/>
            <person name="Schorsch C."/>
            <person name="Szczepanowski R."/>
            <person name="Farwick M."/>
            <person name="Goesmann A."/>
            <person name="Puhler A."/>
            <person name="Schaffer S."/>
            <person name="Tauch A."/>
            <person name="Kohler T."/>
            <person name="Brinkrolf K."/>
        </authorList>
    </citation>
    <scope>NUCLEOTIDE SEQUENCE [LARGE SCALE GENOMIC DNA]</scope>
    <source>
        <strain evidence="4">ATCC 14091 / BCRC 22168 / CBS 111 / JCM 3599 / NBRC 0793 / NRRL Y-1031 F-60-10</strain>
    </source>
</reference>
<dbReference type="AlphaFoldDB" id="K0KW09"/>
<feature type="compositionally biased region" description="Polar residues" evidence="2">
    <location>
        <begin position="191"/>
        <end position="206"/>
    </location>
</feature>
<feature type="compositionally biased region" description="Acidic residues" evidence="2">
    <location>
        <begin position="96"/>
        <end position="110"/>
    </location>
</feature>
<dbReference type="Proteomes" id="UP000009328">
    <property type="component" value="Unassembled WGS sequence"/>
</dbReference>
<protein>
    <submittedName>
        <fullName evidence="3">Laminin subunit alpha-2</fullName>
    </submittedName>
</protein>
<dbReference type="FunCoup" id="K0KW09">
    <property type="interactions" value="1431"/>
</dbReference>
<organism evidence="3 4">
    <name type="scientific">Wickerhamomyces ciferrii (strain ATCC 14091 / BCRC 22168 / CBS 111 / JCM 3599 / NBRC 0793 / NRRL Y-1031 F-60-10)</name>
    <name type="common">Yeast</name>
    <name type="synonym">Pichia ciferrii</name>
    <dbReference type="NCBI Taxonomy" id="1206466"/>
    <lineage>
        <taxon>Eukaryota</taxon>
        <taxon>Fungi</taxon>
        <taxon>Dikarya</taxon>
        <taxon>Ascomycota</taxon>
        <taxon>Saccharomycotina</taxon>
        <taxon>Saccharomycetes</taxon>
        <taxon>Phaffomycetales</taxon>
        <taxon>Wickerhamomycetaceae</taxon>
        <taxon>Wickerhamomyces</taxon>
    </lineage>
</organism>
<dbReference type="eggNOG" id="ENOG502R9Z8">
    <property type="taxonomic scope" value="Eukaryota"/>
</dbReference>
<evidence type="ECO:0000256" key="2">
    <source>
        <dbReference type="SAM" id="MobiDB-lite"/>
    </source>
</evidence>
<dbReference type="HOGENOM" id="CLU_299796_0_0_1"/>
<keyword evidence="1" id="KW-0175">Coiled coil</keyword>
<feature type="compositionally biased region" description="Basic and acidic residues" evidence="2">
    <location>
        <begin position="83"/>
        <end position="95"/>
    </location>
</feature>
<feature type="region of interest" description="Disordered" evidence="2">
    <location>
        <begin position="82"/>
        <end position="110"/>
    </location>
</feature>
<dbReference type="InParanoid" id="K0KW09"/>
<dbReference type="STRING" id="1206466.K0KW09"/>
<feature type="region of interest" description="Disordered" evidence="2">
    <location>
        <begin position="134"/>
        <end position="171"/>
    </location>
</feature>
<gene>
    <name evidence="3" type="ORF">BN7_4890</name>
</gene>
<dbReference type="EMBL" id="CAIF01000188">
    <property type="protein sequence ID" value="CCH45308.1"/>
    <property type="molecule type" value="Genomic_DNA"/>
</dbReference>
<sequence>MEYPKLKPRRSRLQDETLESISNFNDLSLNNQLQGSPRNENIQSGNGIEVKHGYLYNGSDIGTSINVKSSKFDDSNYNSIQEHTIDHEDGITQKDGDEDGNIDDGQFDENTNEVNEYWTNETRDGMIQQDQEANPEFDNDQDQAESNDDDGEDDEDEDEDDDDANEFLNSSTFLSNSQIIRSKNLNNLQSINHRSISSPTPALKNSTPKHKTHFNFNKSRIDSSQLSDNSDQSGDEQNDENRDYNNKSTIDLDNPNSTPKIPKMHPDTTPWRKLRPASALHTKDQQSIHPLPSSKANDLNFMKSLFDENTNEVKSPIRSVSLFETGIGKGTDSLGSTTVGSSFEVESLKKQITSYKLQQRLLTEFIRNIMNSTGNSEEIKNDFMERLERENNLLFSERSKLQKDLKNNQKAREEDQSSKLAEKDKEIVELKNDLITTCDLNNDLNSYIDEIKARADQQGALIDKSNEDSDRWESLVNEILTLLLDVLKGESAKAVLQARDQSSSLDTKLKVISLAINEILKDYKELSNNLSKMGDYNIDEVNSFISETKDKLSNSHAVENELKSLLQKQSEASNALKHEFIALQNQFKENLLFVASLKKLLGEKRDKIGELNGTIIRLESELEDQSNQKSLQNGNEKETQLLKNRINIIKTNHSKDLEKMNAEIDNLRLEIDELRNKPSRDLKPSTSHDLLKQKQDEIYQLTKDVEILQEELESKDDQVNGVVSNLKSLVRQSKDDYDALVQDYHHLQQQFKDLQSEKVSKDKEYRRKLEHAAKELNLAVAKQRSLAAEKSKLTFSLEDSKREHSLLKLNNSTLTEKVGKLSYQVSTLTNYELGFNSLFQSQVTNFENLLHHFDSILEESSVHQAQQKLNKLLDSHLDFDQAQAVMRSLTSYFENATSSLIADHSQLLINSNVENKESQDELNKLRDQVDSLTEELQWYIVNFRDRNDLSPRSKLRIEELERRKKAERERRKLENEASAETIRRLEKENSELREKLKQLR</sequence>
<evidence type="ECO:0000256" key="1">
    <source>
        <dbReference type="SAM" id="Coils"/>
    </source>
</evidence>
<feature type="region of interest" description="Disordered" evidence="2">
    <location>
        <begin position="191"/>
        <end position="270"/>
    </location>
</feature>